<dbReference type="KEGG" id="pasa:BAOM_1060"/>
<dbReference type="Proteomes" id="UP000283095">
    <property type="component" value="Chromosome"/>
</dbReference>
<proteinExistence type="predicted"/>
<dbReference type="EMBL" id="CP026095">
    <property type="protein sequence ID" value="AZV41671.1"/>
    <property type="molecule type" value="Genomic_DNA"/>
</dbReference>
<reference evidence="1 2" key="1">
    <citation type="submission" date="2018-01" db="EMBL/GenBank/DDBJ databases">
        <title>Bacillus asahii Genome sequencing and assembly.</title>
        <authorList>
            <person name="Jiang H."/>
            <person name="Feng Y."/>
            <person name="Zhao F."/>
            <person name="Lin X."/>
        </authorList>
    </citation>
    <scope>NUCLEOTIDE SEQUENCE [LARGE SCALE GENOMIC DNA]</scope>
    <source>
        <strain evidence="1 2">OM18</strain>
    </source>
</reference>
<sequence>MQIFVKFIVMQIQIFFIEFALMYDETDWSLLISIHGGVSN</sequence>
<evidence type="ECO:0000313" key="2">
    <source>
        <dbReference type="Proteomes" id="UP000283095"/>
    </source>
</evidence>
<evidence type="ECO:0000313" key="1">
    <source>
        <dbReference type="EMBL" id="AZV41671.1"/>
    </source>
</evidence>
<gene>
    <name evidence="1" type="ORF">BAOM_1060</name>
</gene>
<accession>A0A3T0KN79</accession>
<organism evidence="1 2">
    <name type="scientific">Peribacillus asahii</name>
    <dbReference type="NCBI Taxonomy" id="228899"/>
    <lineage>
        <taxon>Bacteria</taxon>
        <taxon>Bacillati</taxon>
        <taxon>Bacillota</taxon>
        <taxon>Bacilli</taxon>
        <taxon>Bacillales</taxon>
        <taxon>Bacillaceae</taxon>
        <taxon>Peribacillus</taxon>
    </lineage>
</organism>
<name>A0A3T0KN79_9BACI</name>
<dbReference type="AlphaFoldDB" id="A0A3T0KN79"/>
<protein>
    <submittedName>
        <fullName evidence="1">Uncharacterized protein</fullName>
    </submittedName>
</protein>